<evidence type="ECO:0000313" key="2">
    <source>
        <dbReference type="Proteomes" id="UP000605970"/>
    </source>
</evidence>
<proteinExistence type="predicted"/>
<comment type="caution">
    <text evidence="1">The sequence shown here is derived from an EMBL/GenBank/DDBJ whole genome shotgun (WGS) entry which is preliminary data.</text>
</comment>
<keyword evidence="2" id="KW-1185">Reference proteome</keyword>
<gene>
    <name evidence="1" type="ORF">Mgra_00005567</name>
</gene>
<reference evidence="1" key="1">
    <citation type="journal article" date="2020" name="Ecol. Evol.">
        <title>Genome structure and content of the rice root-knot nematode (Meloidogyne graminicola).</title>
        <authorList>
            <person name="Phan N.T."/>
            <person name="Danchin E.G.J."/>
            <person name="Klopp C."/>
            <person name="Perfus-Barbeoch L."/>
            <person name="Kozlowski D.K."/>
            <person name="Koutsovoulos G.D."/>
            <person name="Lopez-Roques C."/>
            <person name="Bouchez O."/>
            <person name="Zahm M."/>
            <person name="Besnard G."/>
            <person name="Bellafiore S."/>
        </authorList>
    </citation>
    <scope>NUCLEOTIDE SEQUENCE</scope>
    <source>
        <strain evidence="1">VN-18</strain>
    </source>
</reference>
<evidence type="ECO:0000313" key="1">
    <source>
        <dbReference type="EMBL" id="KAF7634968.1"/>
    </source>
</evidence>
<sequence length="22" mass="2513">MFAALTFVDTGFLKLIQLRTIN</sequence>
<dbReference type="Proteomes" id="UP000605970">
    <property type="component" value="Unassembled WGS sequence"/>
</dbReference>
<dbReference type="AlphaFoldDB" id="A0A8S9ZP98"/>
<accession>A0A8S9ZP98</accession>
<organism evidence="1 2">
    <name type="scientific">Meloidogyne graminicola</name>
    <dbReference type="NCBI Taxonomy" id="189291"/>
    <lineage>
        <taxon>Eukaryota</taxon>
        <taxon>Metazoa</taxon>
        <taxon>Ecdysozoa</taxon>
        <taxon>Nematoda</taxon>
        <taxon>Chromadorea</taxon>
        <taxon>Rhabditida</taxon>
        <taxon>Tylenchina</taxon>
        <taxon>Tylenchomorpha</taxon>
        <taxon>Tylenchoidea</taxon>
        <taxon>Meloidogynidae</taxon>
        <taxon>Meloidogyninae</taxon>
        <taxon>Meloidogyne</taxon>
    </lineage>
</organism>
<dbReference type="EMBL" id="JABEBT010000048">
    <property type="protein sequence ID" value="KAF7634968.1"/>
    <property type="molecule type" value="Genomic_DNA"/>
</dbReference>
<name>A0A8S9ZP98_9BILA</name>
<protein>
    <submittedName>
        <fullName evidence="1">Uncharacterized protein</fullName>
    </submittedName>
</protein>